<evidence type="ECO:0000256" key="1">
    <source>
        <dbReference type="SAM" id="SignalP"/>
    </source>
</evidence>
<proteinExistence type="predicted"/>
<feature type="signal peptide" evidence="1">
    <location>
        <begin position="1"/>
        <end position="24"/>
    </location>
</feature>
<dbReference type="EMBL" id="JAIWQS010000002">
    <property type="protein sequence ID" value="KAJ8772990.1"/>
    <property type="molecule type" value="Genomic_DNA"/>
</dbReference>
<sequence length="94" mass="10645">MTGNLFRFVVALLAISYLITSNNATPVTRLERLIAHGPPVLPITTNNYPVLVTDKLVAKEKIWEEHTIDKRMIVELHDYPGTGANNRHVPRPQF</sequence>
<protein>
    <submittedName>
        <fullName evidence="2">Uncharacterized protein</fullName>
    </submittedName>
</protein>
<dbReference type="PANTHER" id="PTHR33474:SF2">
    <property type="entry name" value="TRANSMEMBRANE PROTEIN"/>
    <property type="match status" value="1"/>
</dbReference>
<dbReference type="AlphaFoldDB" id="A0AAV8U188"/>
<gene>
    <name evidence="2" type="ORF">K2173_028167</name>
</gene>
<reference evidence="2 3" key="1">
    <citation type="submission" date="2021-09" db="EMBL/GenBank/DDBJ databases">
        <title>Genomic insights and catalytic innovation underlie evolution of tropane alkaloids biosynthesis.</title>
        <authorList>
            <person name="Wang Y.-J."/>
            <person name="Tian T."/>
            <person name="Huang J.-P."/>
            <person name="Huang S.-X."/>
        </authorList>
    </citation>
    <scope>NUCLEOTIDE SEQUENCE [LARGE SCALE GENOMIC DNA]</scope>
    <source>
        <strain evidence="2">KIB-2018</strain>
        <tissue evidence="2">Leaf</tissue>
    </source>
</reference>
<name>A0AAV8U188_9ROSI</name>
<accession>A0AAV8U188</accession>
<evidence type="ECO:0000313" key="2">
    <source>
        <dbReference type="EMBL" id="KAJ8772990.1"/>
    </source>
</evidence>
<dbReference type="PANTHER" id="PTHR33474">
    <property type="entry name" value="TRANSMEMBRANE PROTEIN"/>
    <property type="match status" value="1"/>
</dbReference>
<keyword evidence="1" id="KW-0732">Signal</keyword>
<evidence type="ECO:0000313" key="3">
    <source>
        <dbReference type="Proteomes" id="UP001159364"/>
    </source>
</evidence>
<keyword evidence="3" id="KW-1185">Reference proteome</keyword>
<feature type="chain" id="PRO_5043664499" evidence="1">
    <location>
        <begin position="25"/>
        <end position="94"/>
    </location>
</feature>
<organism evidence="2 3">
    <name type="scientific">Erythroxylum novogranatense</name>
    <dbReference type="NCBI Taxonomy" id="1862640"/>
    <lineage>
        <taxon>Eukaryota</taxon>
        <taxon>Viridiplantae</taxon>
        <taxon>Streptophyta</taxon>
        <taxon>Embryophyta</taxon>
        <taxon>Tracheophyta</taxon>
        <taxon>Spermatophyta</taxon>
        <taxon>Magnoliopsida</taxon>
        <taxon>eudicotyledons</taxon>
        <taxon>Gunneridae</taxon>
        <taxon>Pentapetalae</taxon>
        <taxon>rosids</taxon>
        <taxon>fabids</taxon>
        <taxon>Malpighiales</taxon>
        <taxon>Erythroxylaceae</taxon>
        <taxon>Erythroxylum</taxon>
    </lineage>
</organism>
<comment type="caution">
    <text evidence="2">The sequence shown here is derived from an EMBL/GenBank/DDBJ whole genome shotgun (WGS) entry which is preliminary data.</text>
</comment>
<dbReference type="Proteomes" id="UP001159364">
    <property type="component" value="Linkage Group LG02"/>
</dbReference>